<dbReference type="InterPro" id="IPR052512">
    <property type="entry name" value="4CMD/NDH-1_regulator"/>
</dbReference>
<dbReference type="EMBL" id="LVKK01000073">
    <property type="protein sequence ID" value="OAG37334.1"/>
    <property type="molecule type" value="Genomic_DNA"/>
</dbReference>
<dbReference type="AlphaFoldDB" id="A0A177EZ26"/>
<dbReference type="Gene3D" id="1.20.1290.10">
    <property type="entry name" value="AhpD-like"/>
    <property type="match status" value="1"/>
</dbReference>
<reference evidence="2 3" key="1">
    <citation type="submission" date="2016-03" db="EMBL/GenBank/DDBJ databases">
        <title>Draft genome sequence of the Fonsecaea monophora CBS 269.37.</title>
        <authorList>
            <person name="Bombassaro A."/>
            <person name="Vinicius W.A."/>
            <person name="De Hoog S."/>
            <person name="Sun J."/>
            <person name="Souza E.M."/>
            <person name="Raittz R.T."/>
            <person name="Costa F."/>
            <person name="Leao A.C."/>
            <person name="Tadra-Sfeir M.Z."/>
            <person name="Baura V."/>
            <person name="Balsanelli E."/>
            <person name="Pedrosa F.O."/>
            <person name="Moreno L.F."/>
            <person name="Steffens M.B."/>
            <person name="Xi L."/>
            <person name="Bocca A.L."/>
            <person name="Felipe M.S."/>
            <person name="Teixeira M."/>
            <person name="Telles Filho F.Q."/>
            <person name="Azevedo C.M."/>
            <person name="Gomes R."/>
            <person name="Vicente V.A."/>
        </authorList>
    </citation>
    <scope>NUCLEOTIDE SEQUENCE [LARGE SCALE GENOMIC DNA]</scope>
    <source>
        <strain evidence="2 3">CBS 269.37</strain>
    </source>
</reference>
<dbReference type="PANTHER" id="PTHR33570:SF2">
    <property type="entry name" value="CARBOXYMUCONOLACTONE DECARBOXYLASE-LIKE DOMAIN-CONTAINING PROTEIN"/>
    <property type="match status" value="1"/>
</dbReference>
<feature type="domain" description="Carboxymuconolactone decarboxylase-like" evidence="1">
    <location>
        <begin position="45"/>
        <end position="122"/>
    </location>
</feature>
<organism evidence="2 3">
    <name type="scientific">Fonsecaea monophora</name>
    <dbReference type="NCBI Taxonomy" id="254056"/>
    <lineage>
        <taxon>Eukaryota</taxon>
        <taxon>Fungi</taxon>
        <taxon>Dikarya</taxon>
        <taxon>Ascomycota</taxon>
        <taxon>Pezizomycotina</taxon>
        <taxon>Eurotiomycetes</taxon>
        <taxon>Chaetothyriomycetidae</taxon>
        <taxon>Chaetothyriales</taxon>
        <taxon>Herpotrichiellaceae</taxon>
        <taxon>Fonsecaea</taxon>
    </lineage>
</organism>
<name>A0A177EZ26_9EURO</name>
<dbReference type="GO" id="GO:0051920">
    <property type="term" value="F:peroxiredoxin activity"/>
    <property type="evidence" value="ECO:0007669"/>
    <property type="project" value="InterPro"/>
</dbReference>
<gene>
    <name evidence="2" type="ORF">AYO21_08411</name>
</gene>
<dbReference type="Pfam" id="PF02627">
    <property type="entry name" value="CMD"/>
    <property type="match status" value="1"/>
</dbReference>
<evidence type="ECO:0000313" key="3">
    <source>
        <dbReference type="Proteomes" id="UP000077002"/>
    </source>
</evidence>
<dbReference type="OrthoDB" id="104509at2759"/>
<dbReference type="SUPFAM" id="SSF69118">
    <property type="entry name" value="AhpD-like"/>
    <property type="match status" value="1"/>
</dbReference>
<protein>
    <recommendedName>
        <fullName evidence="1">Carboxymuconolactone decarboxylase-like domain-containing protein</fullName>
    </recommendedName>
</protein>
<comment type="caution">
    <text evidence="2">The sequence shown here is derived from an EMBL/GenBank/DDBJ whole genome shotgun (WGS) entry which is preliminary data.</text>
</comment>
<evidence type="ECO:0000313" key="2">
    <source>
        <dbReference type="EMBL" id="OAG37334.1"/>
    </source>
</evidence>
<keyword evidence="3" id="KW-1185">Reference proteome</keyword>
<dbReference type="InterPro" id="IPR029032">
    <property type="entry name" value="AhpD-like"/>
</dbReference>
<dbReference type="GeneID" id="34603555"/>
<evidence type="ECO:0000259" key="1">
    <source>
        <dbReference type="Pfam" id="PF02627"/>
    </source>
</evidence>
<dbReference type="RefSeq" id="XP_022509286.1">
    <property type="nucleotide sequence ID" value="XM_022658355.1"/>
</dbReference>
<accession>A0A177EZ26</accession>
<dbReference type="InterPro" id="IPR003779">
    <property type="entry name" value="CMD-like"/>
</dbReference>
<dbReference type="Proteomes" id="UP000077002">
    <property type="component" value="Unassembled WGS sequence"/>
</dbReference>
<dbReference type="PANTHER" id="PTHR33570">
    <property type="entry name" value="4-CARBOXYMUCONOLACTONE DECARBOXYLASE FAMILY PROTEIN"/>
    <property type="match status" value="1"/>
</dbReference>
<proteinExistence type="predicted"/>
<sequence>MAAPEHTEKFLLGQKMAVEFLGNDLVDDLRKKDKANIFTKTLMEYTLENTLSSYARPGLTFRERNLINIAIFIALNREDELRINLLSAQHNGLSKDEICETLRHAMLYTGMAAGRDALLLASEILGD</sequence>